<organism evidence="8 9">
    <name type="scientific">Candidatus Caccoplasma merdipullorum</name>
    <dbReference type="NCBI Taxonomy" id="2840718"/>
    <lineage>
        <taxon>Bacteria</taxon>
        <taxon>Pseudomonadati</taxon>
        <taxon>Bacteroidota</taxon>
        <taxon>Bacteroidia</taxon>
        <taxon>Bacteroidales</taxon>
        <taxon>Bacteroidaceae</taxon>
        <taxon>Bacteroidaceae incertae sedis</taxon>
        <taxon>Candidatus Caccoplasma</taxon>
    </lineage>
</organism>
<keyword evidence="6" id="KW-0472">Membrane</keyword>
<dbReference type="InterPro" id="IPR011009">
    <property type="entry name" value="Kinase-like_dom_sf"/>
</dbReference>
<keyword evidence="1" id="KW-0808">Transferase</keyword>
<keyword evidence="6" id="KW-1133">Transmembrane helix</keyword>
<evidence type="ECO:0000256" key="1">
    <source>
        <dbReference type="ARBA" id="ARBA00022679"/>
    </source>
</evidence>
<feature type="domain" description="Protein kinase" evidence="7">
    <location>
        <begin position="19"/>
        <end position="309"/>
    </location>
</feature>
<gene>
    <name evidence="8" type="ORF">IAC54_02305</name>
</gene>
<comment type="caution">
    <text evidence="8">The sequence shown here is derived from an EMBL/GenBank/DDBJ whole genome shotgun (WGS) entry which is preliminary data.</text>
</comment>
<dbReference type="GO" id="GO:0016020">
    <property type="term" value="C:membrane"/>
    <property type="evidence" value="ECO:0007669"/>
    <property type="project" value="TreeGrafter"/>
</dbReference>
<feature type="transmembrane region" description="Helical" evidence="6">
    <location>
        <begin position="323"/>
        <end position="341"/>
    </location>
</feature>
<dbReference type="Gene3D" id="1.10.510.10">
    <property type="entry name" value="Transferase(Phosphotransferase) domain 1"/>
    <property type="match status" value="1"/>
</dbReference>
<dbReference type="Proteomes" id="UP000823636">
    <property type="component" value="Unassembled WGS sequence"/>
</dbReference>
<keyword evidence="3 8" id="KW-0418">Kinase</keyword>
<evidence type="ECO:0000313" key="9">
    <source>
        <dbReference type="Proteomes" id="UP000823636"/>
    </source>
</evidence>
<reference evidence="8" key="1">
    <citation type="submission" date="2020-10" db="EMBL/GenBank/DDBJ databases">
        <authorList>
            <person name="Gilroy R."/>
        </authorList>
    </citation>
    <scope>NUCLEOTIDE SEQUENCE</scope>
    <source>
        <strain evidence="8">G3-4614</strain>
    </source>
</reference>
<dbReference type="PROSITE" id="PS50011">
    <property type="entry name" value="PROTEIN_KINASE_DOM"/>
    <property type="match status" value="1"/>
</dbReference>
<evidence type="ECO:0000256" key="6">
    <source>
        <dbReference type="SAM" id="Phobius"/>
    </source>
</evidence>
<dbReference type="GO" id="GO:0005829">
    <property type="term" value="C:cytosol"/>
    <property type="evidence" value="ECO:0007669"/>
    <property type="project" value="TreeGrafter"/>
</dbReference>
<dbReference type="CDD" id="cd14014">
    <property type="entry name" value="STKc_PknB_like"/>
    <property type="match status" value="1"/>
</dbReference>
<dbReference type="Gene3D" id="1.25.40.10">
    <property type="entry name" value="Tetratricopeptide repeat domain"/>
    <property type="match status" value="1"/>
</dbReference>
<reference evidence="8" key="2">
    <citation type="journal article" date="2021" name="PeerJ">
        <title>Extensive microbial diversity within the chicken gut microbiome revealed by metagenomics and culture.</title>
        <authorList>
            <person name="Gilroy R."/>
            <person name="Ravi A."/>
            <person name="Getino M."/>
            <person name="Pursley I."/>
            <person name="Horton D.L."/>
            <person name="Alikhan N.F."/>
            <person name="Baker D."/>
            <person name="Gharbi K."/>
            <person name="Hall N."/>
            <person name="Watson M."/>
            <person name="Adriaenssens E.M."/>
            <person name="Foster-Nyarko E."/>
            <person name="Jarju S."/>
            <person name="Secka A."/>
            <person name="Antonio M."/>
            <person name="Oren A."/>
            <person name="Chaudhuri R.R."/>
            <person name="La Ragione R."/>
            <person name="Hildebrand F."/>
            <person name="Pallen M.J."/>
        </authorList>
    </citation>
    <scope>NUCLEOTIDE SEQUENCE</scope>
    <source>
        <strain evidence="8">G3-4614</strain>
    </source>
</reference>
<dbReference type="SUPFAM" id="SSF56112">
    <property type="entry name" value="Protein kinase-like (PK-like)"/>
    <property type="match status" value="1"/>
</dbReference>
<keyword evidence="6" id="KW-0812">Transmembrane</keyword>
<protein>
    <submittedName>
        <fullName evidence="8">Serine/threonine protein kinase</fullName>
    </submittedName>
</protein>
<dbReference type="EMBL" id="JADIMW010000023">
    <property type="protein sequence ID" value="MBO8437715.1"/>
    <property type="molecule type" value="Genomic_DNA"/>
</dbReference>
<evidence type="ECO:0000256" key="2">
    <source>
        <dbReference type="ARBA" id="ARBA00022741"/>
    </source>
</evidence>
<dbReference type="GO" id="GO:0005524">
    <property type="term" value="F:ATP binding"/>
    <property type="evidence" value="ECO:0007669"/>
    <property type="project" value="UniProtKB-UniRule"/>
</dbReference>
<dbReference type="GO" id="GO:0000407">
    <property type="term" value="C:phagophore assembly site"/>
    <property type="evidence" value="ECO:0007669"/>
    <property type="project" value="TreeGrafter"/>
</dbReference>
<evidence type="ECO:0000256" key="3">
    <source>
        <dbReference type="ARBA" id="ARBA00022777"/>
    </source>
</evidence>
<dbReference type="GO" id="GO:0004674">
    <property type="term" value="F:protein serine/threonine kinase activity"/>
    <property type="evidence" value="ECO:0007669"/>
    <property type="project" value="UniProtKB-KW"/>
</dbReference>
<dbReference type="Gene3D" id="3.30.200.20">
    <property type="entry name" value="Phosphorylase Kinase, domain 1"/>
    <property type="match status" value="1"/>
</dbReference>
<evidence type="ECO:0000259" key="7">
    <source>
        <dbReference type="PROSITE" id="PS50011"/>
    </source>
</evidence>
<dbReference type="SUPFAM" id="SSF81901">
    <property type="entry name" value="HCP-like"/>
    <property type="match status" value="1"/>
</dbReference>
<feature type="binding site" evidence="5">
    <location>
        <position position="52"/>
    </location>
    <ligand>
        <name>ATP</name>
        <dbReference type="ChEBI" id="CHEBI:30616"/>
    </ligand>
</feature>
<proteinExistence type="predicted"/>
<dbReference type="GO" id="GO:0005776">
    <property type="term" value="C:autophagosome"/>
    <property type="evidence" value="ECO:0007669"/>
    <property type="project" value="TreeGrafter"/>
</dbReference>
<dbReference type="InterPro" id="IPR011990">
    <property type="entry name" value="TPR-like_helical_dom_sf"/>
</dbReference>
<dbReference type="AlphaFoldDB" id="A0A9D9E3A4"/>
<evidence type="ECO:0000256" key="5">
    <source>
        <dbReference type="PROSITE-ProRule" id="PRU10141"/>
    </source>
</evidence>
<keyword evidence="8" id="KW-0723">Serine/threonine-protein kinase</keyword>
<accession>A0A9D9E3A4</accession>
<dbReference type="PANTHER" id="PTHR24348:SF22">
    <property type="entry name" value="NON-SPECIFIC SERINE_THREONINE PROTEIN KINASE"/>
    <property type="match status" value="1"/>
</dbReference>
<name>A0A9D9E3A4_9BACT</name>
<keyword evidence="4 5" id="KW-0067">ATP-binding</keyword>
<dbReference type="InterPro" id="IPR017441">
    <property type="entry name" value="Protein_kinase_ATP_BS"/>
</dbReference>
<dbReference type="InterPro" id="IPR000719">
    <property type="entry name" value="Prot_kinase_dom"/>
</dbReference>
<dbReference type="PROSITE" id="PS00107">
    <property type="entry name" value="PROTEIN_KINASE_ATP"/>
    <property type="match status" value="1"/>
</dbReference>
<sequence>MRVIQGDTGKKLGIHYEYDPTDKPLGEGGMGVVFRGWRFEEYTGLQREVAIKVLNPGLPQHVIIRARREASVQIRNENLIEMIDFVEVKSKDELGTPITKYYVISEFLHGVTLDALLNGKVTDYKGEVIPFARELYGKYLNNSYLFALTIIRSLLSGLMALHDAGYIHRDIDPSNIMITADGHIKLIDFGISKKISGPITDDTSYTQIGQFIGKPKYAAPELVRGLSNSLAIPTDLYAVGILLYQLITGHVPFDGEMAEILEMQLNNKLPLKNIKQKALRNIIKKATQKNKDKRFQSAAEFRVAIDKLFPIPYPQRELNFVKVNMVAAILIVLIGFFWWILTKAPELDTNNITEIEQSEKNSTIFNWGIDKPKEENDDIKYNKALVMLKNADTAQEGLSLLNNLKNSSSDNIRYNAVFLLSRLYFKNKVDSLDVPDSIRHMQQALIGIISIDNKKAHQYLIEATTINNNDYHSLYELGCNYMSSGKRGTNKDLKKAKEYLEKAQTLAKTAKDKEYIEKTRIKLALLK</sequence>
<dbReference type="InterPro" id="IPR045269">
    <property type="entry name" value="Atg1-like"/>
</dbReference>
<dbReference type="PANTHER" id="PTHR24348">
    <property type="entry name" value="SERINE/THREONINE-PROTEIN KINASE UNC-51-RELATED"/>
    <property type="match status" value="1"/>
</dbReference>
<evidence type="ECO:0000256" key="4">
    <source>
        <dbReference type="ARBA" id="ARBA00022840"/>
    </source>
</evidence>
<keyword evidence="2 5" id="KW-0547">Nucleotide-binding</keyword>
<dbReference type="Pfam" id="PF00069">
    <property type="entry name" value="Pkinase"/>
    <property type="match status" value="1"/>
</dbReference>
<evidence type="ECO:0000313" key="8">
    <source>
        <dbReference type="EMBL" id="MBO8437715.1"/>
    </source>
</evidence>